<gene>
    <name evidence="2" type="ORF">GCM10007147_33120</name>
</gene>
<evidence type="ECO:0000256" key="1">
    <source>
        <dbReference type="SAM" id="MobiDB-lite"/>
    </source>
</evidence>
<organism evidence="2 3">
    <name type="scientific">Nocardiopsis kunsanensis</name>
    <dbReference type="NCBI Taxonomy" id="141693"/>
    <lineage>
        <taxon>Bacteria</taxon>
        <taxon>Bacillati</taxon>
        <taxon>Actinomycetota</taxon>
        <taxon>Actinomycetes</taxon>
        <taxon>Streptosporangiales</taxon>
        <taxon>Nocardiopsidaceae</taxon>
        <taxon>Nocardiopsis</taxon>
    </lineage>
</organism>
<sequence>MQCWSSFGPSPPIRSSGGRASVSQPPTDLSASRSVRGQAIGRDKGARIYTLLTEDDVQAAVDGVAVVQTMGQLASDIFTAEPTDIFAAVNTWP</sequence>
<dbReference type="EMBL" id="BMXL01000019">
    <property type="protein sequence ID" value="GHD30907.1"/>
    <property type="molecule type" value="Genomic_DNA"/>
</dbReference>
<name>A0A919CJB5_9ACTN</name>
<accession>A0A919CJB5</accession>
<keyword evidence="3" id="KW-1185">Reference proteome</keyword>
<protein>
    <submittedName>
        <fullName evidence="2">Uncharacterized protein</fullName>
    </submittedName>
</protein>
<evidence type="ECO:0000313" key="2">
    <source>
        <dbReference type="EMBL" id="GHD30907.1"/>
    </source>
</evidence>
<reference evidence="2 3" key="1">
    <citation type="journal article" date="2014" name="Int. J. Syst. Evol. Microbiol.">
        <title>Complete genome sequence of Corynebacterium casei LMG S-19264T (=DSM 44701T), isolated from a smear-ripened cheese.</title>
        <authorList>
            <consortium name="US DOE Joint Genome Institute (JGI-PGF)"/>
            <person name="Walter F."/>
            <person name="Albersmeier A."/>
            <person name="Kalinowski J."/>
            <person name="Ruckert C."/>
        </authorList>
    </citation>
    <scope>NUCLEOTIDE SEQUENCE [LARGE SCALE GENOMIC DNA]</scope>
    <source>
        <strain evidence="2 3">KCTC 19473</strain>
    </source>
</reference>
<comment type="caution">
    <text evidence="2">The sequence shown here is derived from an EMBL/GenBank/DDBJ whole genome shotgun (WGS) entry which is preliminary data.</text>
</comment>
<feature type="region of interest" description="Disordered" evidence="1">
    <location>
        <begin position="1"/>
        <end position="36"/>
    </location>
</feature>
<feature type="compositionally biased region" description="Polar residues" evidence="1">
    <location>
        <begin position="21"/>
        <end position="35"/>
    </location>
</feature>
<dbReference type="Proteomes" id="UP000654947">
    <property type="component" value="Unassembled WGS sequence"/>
</dbReference>
<proteinExistence type="predicted"/>
<dbReference type="AlphaFoldDB" id="A0A919CJB5"/>
<evidence type="ECO:0000313" key="3">
    <source>
        <dbReference type="Proteomes" id="UP000654947"/>
    </source>
</evidence>